<dbReference type="EMBL" id="BAAATA010000031">
    <property type="protein sequence ID" value="GAA2502155.1"/>
    <property type="molecule type" value="Genomic_DNA"/>
</dbReference>
<dbReference type="Pfam" id="PF00144">
    <property type="entry name" value="Beta-lactamase"/>
    <property type="match status" value="1"/>
</dbReference>
<dbReference type="PROSITE" id="PS51318">
    <property type="entry name" value="TAT"/>
    <property type="match status" value="1"/>
</dbReference>
<evidence type="ECO:0000313" key="4">
    <source>
        <dbReference type="Proteomes" id="UP001501358"/>
    </source>
</evidence>
<comment type="caution">
    <text evidence="3">The sequence shown here is derived from an EMBL/GenBank/DDBJ whole genome shotgun (WGS) entry which is preliminary data.</text>
</comment>
<dbReference type="InterPro" id="IPR012338">
    <property type="entry name" value="Beta-lactam/transpept-like"/>
</dbReference>
<evidence type="ECO:0000256" key="1">
    <source>
        <dbReference type="SAM" id="SignalP"/>
    </source>
</evidence>
<dbReference type="PANTHER" id="PTHR46825:SF7">
    <property type="entry name" value="D-ALANYL-D-ALANINE CARBOXYPEPTIDASE"/>
    <property type="match status" value="1"/>
</dbReference>
<keyword evidence="1" id="KW-0732">Signal</keyword>
<dbReference type="InterPro" id="IPR050491">
    <property type="entry name" value="AmpC-like"/>
</dbReference>
<feature type="domain" description="Beta-lactamase-related" evidence="2">
    <location>
        <begin position="77"/>
        <end position="406"/>
    </location>
</feature>
<keyword evidence="4" id="KW-1185">Reference proteome</keyword>
<sequence length="427" mass="44844">MRTGPSTTTNRRRPLLAETAALLLASTALAGAAAPGAAAAPTPESASATASASAASLPPLDRTALCRVLADVPNEEVSGALVRISGSAGEFRATSGVADLRTGRPVPHRARFRIGSISKTFTAAVVLRLADRGEVDLDGTVQQYLPGLLPDGFPDVTVRQLLNHTHGIPGNTIPHKDPDWFFEHRYDVFDPREVVTGGLRGAGGREVFAPGSAQQYGNTGYLVAGLVVEAVTGRPYAEVLEEEVLRPAGLRHTSLPSGPELRGPHARGYEAVETADGTRYVDITEASPSLPWAAGGMVSTAADLDRFVTALFRGEVVPKEQLAEMFTVPDVWKHGAEGKEKASYSVGLTRYDIGGLTVWGKSGDRPGYNNGVGATEDLSRRLVYSVNTLHMGGSQPRTAERIIAAALVPSGSAPDPDACRGVNVARG</sequence>
<reference evidence="4" key="1">
    <citation type="journal article" date="2019" name="Int. J. Syst. Evol. Microbiol.">
        <title>The Global Catalogue of Microorganisms (GCM) 10K type strain sequencing project: providing services to taxonomists for standard genome sequencing and annotation.</title>
        <authorList>
            <consortium name="The Broad Institute Genomics Platform"/>
            <consortium name="The Broad Institute Genome Sequencing Center for Infectious Disease"/>
            <person name="Wu L."/>
            <person name="Ma J."/>
        </authorList>
    </citation>
    <scope>NUCLEOTIDE SEQUENCE [LARGE SCALE GENOMIC DNA]</scope>
    <source>
        <strain evidence="4">JCM 6307</strain>
    </source>
</reference>
<dbReference type="PANTHER" id="PTHR46825">
    <property type="entry name" value="D-ALANYL-D-ALANINE-CARBOXYPEPTIDASE/ENDOPEPTIDASE AMPH"/>
    <property type="match status" value="1"/>
</dbReference>
<dbReference type="Gene3D" id="3.40.710.10">
    <property type="entry name" value="DD-peptidase/beta-lactamase superfamily"/>
    <property type="match status" value="1"/>
</dbReference>
<organism evidence="3 4">
    <name type="scientific">Streptomyces thermolineatus</name>
    <dbReference type="NCBI Taxonomy" id="44033"/>
    <lineage>
        <taxon>Bacteria</taxon>
        <taxon>Bacillati</taxon>
        <taxon>Actinomycetota</taxon>
        <taxon>Actinomycetes</taxon>
        <taxon>Kitasatosporales</taxon>
        <taxon>Streptomycetaceae</taxon>
        <taxon>Streptomyces</taxon>
    </lineage>
</organism>
<dbReference type="InterPro" id="IPR001466">
    <property type="entry name" value="Beta-lactam-related"/>
</dbReference>
<name>A0ABP5ZTP3_9ACTN</name>
<protein>
    <submittedName>
        <fullName evidence="3">Serine hydrolase domain-containing protein</fullName>
    </submittedName>
</protein>
<dbReference type="Proteomes" id="UP001501358">
    <property type="component" value="Unassembled WGS sequence"/>
</dbReference>
<dbReference type="RefSeq" id="WP_344384890.1">
    <property type="nucleotide sequence ID" value="NZ_BAAATA010000031.1"/>
</dbReference>
<accession>A0ABP5ZTP3</accession>
<dbReference type="SUPFAM" id="SSF56601">
    <property type="entry name" value="beta-lactamase/transpeptidase-like"/>
    <property type="match status" value="1"/>
</dbReference>
<feature type="chain" id="PRO_5045512568" evidence="1">
    <location>
        <begin position="31"/>
        <end position="427"/>
    </location>
</feature>
<dbReference type="GO" id="GO:0016787">
    <property type="term" value="F:hydrolase activity"/>
    <property type="evidence" value="ECO:0007669"/>
    <property type="project" value="UniProtKB-KW"/>
</dbReference>
<proteinExistence type="predicted"/>
<evidence type="ECO:0000313" key="3">
    <source>
        <dbReference type="EMBL" id="GAA2502155.1"/>
    </source>
</evidence>
<gene>
    <name evidence="3" type="ORF">GCM10010406_43270</name>
</gene>
<dbReference type="InterPro" id="IPR006311">
    <property type="entry name" value="TAT_signal"/>
</dbReference>
<evidence type="ECO:0000259" key="2">
    <source>
        <dbReference type="Pfam" id="PF00144"/>
    </source>
</evidence>
<feature type="signal peptide" evidence="1">
    <location>
        <begin position="1"/>
        <end position="30"/>
    </location>
</feature>
<keyword evidence="3" id="KW-0378">Hydrolase</keyword>